<proteinExistence type="predicted"/>
<evidence type="ECO:0000313" key="2">
    <source>
        <dbReference type="Proteomes" id="UP001500804"/>
    </source>
</evidence>
<gene>
    <name evidence="1" type="ORF">GCM10023320_23340</name>
</gene>
<dbReference type="Proteomes" id="UP001500804">
    <property type="component" value="Unassembled WGS sequence"/>
</dbReference>
<dbReference type="RefSeq" id="WP_345604974.1">
    <property type="nucleotide sequence ID" value="NZ_BAABJO010000007.1"/>
</dbReference>
<organism evidence="1 2">
    <name type="scientific">Pseudonocardia adelaidensis</name>
    <dbReference type="NCBI Taxonomy" id="648754"/>
    <lineage>
        <taxon>Bacteria</taxon>
        <taxon>Bacillati</taxon>
        <taxon>Actinomycetota</taxon>
        <taxon>Actinomycetes</taxon>
        <taxon>Pseudonocardiales</taxon>
        <taxon>Pseudonocardiaceae</taxon>
        <taxon>Pseudonocardia</taxon>
    </lineage>
</organism>
<evidence type="ECO:0000313" key="1">
    <source>
        <dbReference type="EMBL" id="GAA5118738.1"/>
    </source>
</evidence>
<reference evidence="2" key="1">
    <citation type="journal article" date="2019" name="Int. J. Syst. Evol. Microbiol.">
        <title>The Global Catalogue of Microorganisms (GCM) 10K type strain sequencing project: providing services to taxonomists for standard genome sequencing and annotation.</title>
        <authorList>
            <consortium name="The Broad Institute Genomics Platform"/>
            <consortium name="The Broad Institute Genome Sequencing Center for Infectious Disease"/>
            <person name="Wu L."/>
            <person name="Ma J."/>
        </authorList>
    </citation>
    <scope>NUCLEOTIDE SEQUENCE [LARGE SCALE GENOMIC DNA]</scope>
    <source>
        <strain evidence="2">JCM 18302</strain>
    </source>
</reference>
<name>A0ABP9NIB0_9PSEU</name>
<protein>
    <submittedName>
        <fullName evidence="1">Uncharacterized protein</fullName>
    </submittedName>
</protein>
<dbReference type="EMBL" id="BAABJO010000007">
    <property type="protein sequence ID" value="GAA5118738.1"/>
    <property type="molecule type" value="Genomic_DNA"/>
</dbReference>
<accession>A0ABP9NIB0</accession>
<comment type="caution">
    <text evidence="1">The sequence shown here is derived from an EMBL/GenBank/DDBJ whole genome shotgun (WGS) entry which is preliminary data.</text>
</comment>
<sequence>MSSPFWPFAVRRCTRCTREAVVVVTSDDGSGTVAACSEHLEWVFFLGVDEWSGRRAA</sequence>
<keyword evidence="2" id="KW-1185">Reference proteome</keyword>